<reference evidence="1 2" key="1">
    <citation type="submission" date="2016-10" db="EMBL/GenBank/DDBJ databases">
        <authorList>
            <person name="de Groot N.N."/>
        </authorList>
    </citation>
    <scope>NUCLEOTIDE SEQUENCE [LARGE SCALE GENOMIC DNA]</scope>
    <source>
        <strain evidence="1 2">Sb05</strain>
    </source>
</reference>
<dbReference type="Proteomes" id="UP000182870">
    <property type="component" value="Unassembled WGS sequence"/>
</dbReference>
<dbReference type="EMBL" id="FNKE01000001">
    <property type="protein sequence ID" value="SDQ08942.1"/>
    <property type="molecule type" value="Genomic_DNA"/>
</dbReference>
<dbReference type="RefSeq" id="WP_074559899.1">
    <property type="nucleotide sequence ID" value="NZ_FNKE01000001.1"/>
</dbReference>
<evidence type="ECO:0000313" key="1">
    <source>
        <dbReference type="EMBL" id="SDQ08942.1"/>
    </source>
</evidence>
<organism evidence="1 2">
    <name type="scientific">Streptococcus equinus</name>
    <name type="common">Streptococcus bovis</name>
    <dbReference type="NCBI Taxonomy" id="1335"/>
    <lineage>
        <taxon>Bacteria</taxon>
        <taxon>Bacillati</taxon>
        <taxon>Bacillota</taxon>
        <taxon>Bacilli</taxon>
        <taxon>Lactobacillales</taxon>
        <taxon>Streptococcaceae</taxon>
        <taxon>Streptococcus</taxon>
    </lineage>
</organism>
<name>A0A1H0Y1A8_STREI</name>
<accession>A0A1H0Y1A8</accession>
<protein>
    <submittedName>
        <fullName evidence="1">Uncharacterized protein</fullName>
    </submittedName>
</protein>
<proteinExistence type="predicted"/>
<sequence length="66" mass="7496">MIRINYYSQSGRKLASEVLDNGNLTTQLLALTCKKCILQGFYLYVAQDSLGNRIKEVVLEDELVLE</sequence>
<evidence type="ECO:0000313" key="2">
    <source>
        <dbReference type="Proteomes" id="UP000182870"/>
    </source>
</evidence>
<dbReference type="AlphaFoldDB" id="A0A1H0Y1A8"/>
<gene>
    <name evidence="1" type="ORF">SAMN05216392_0357</name>
</gene>